<dbReference type="GO" id="GO:0046872">
    <property type="term" value="F:metal ion binding"/>
    <property type="evidence" value="ECO:0007669"/>
    <property type="project" value="UniProtKB-KW"/>
</dbReference>
<evidence type="ECO:0000256" key="1">
    <source>
        <dbReference type="ARBA" id="ARBA00022617"/>
    </source>
</evidence>
<organism evidence="5">
    <name type="scientific">marine metagenome</name>
    <dbReference type="NCBI Taxonomy" id="408172"/>
    <lineage>
        <taxon>unclassified sequences</taxon>
        <taxon>metagenomes</taxon>
        <taxon>ecological metagenomes</taxon>
    </lineage>
</organism>
<dbReference type="SUPFAM" id="SSF46626">
    <property type="entry name" value="Cytochrome c"/>
    <property type="match status" value="1"/>
</dbReference>
<gene>
    <name evidence="5" type="ORF">METZ01_LOCUS370165</name>
</gene>
<accession>A0A382T7N1</accession>
<dbReference type="Pfam" id="PF13442">
    <property type="entry name" value="Cytochrome_CBB3"/>
    <property type="match status" value="1"/>
</dbReference>
<keyword evidence="1" id="KW-0349">Heme</keyword>
<feature type="domain" description="Cytochrome c" evidence="4">
    <location>
        <begin position="56"/>
        <end position="140"/>
    </location>
</feature>
<dbReference type="PANTHER" id="PTHR40394:SF2">
    <property type="entry name" value="QUINOL:CYTOCHROME C OXIDOREDUCTASE MEMBRANE PROTEIN"/>
    <property type="match status" value="1"/>
</dbReference>
<name>A0A382T7N1_9ZZZZ</name>
<dbReference type="AlphaFoldDB" id="A0A382T7N1"/>
<dbReference type="GO" id="GO:0009055">
    <property type="term" value="F:electron transfer activity"/>
    <property type="evidence" value="ECO:0007669"/>
    <property type="project" value="InterPro"/>
</dbReference>
<evidence type="ECO:0000256" key="2">
    <source>
        <dbReference type="ARBA" id="ARBA00022723"/>
    </source>
</evidence>
<keyword evidence="2" id="KW-0479">Metal-binding</keyword>
<dbReference type="PROSITE" id="PS51007">
    <property type="entry name" value="CYTC"/>
    <property type="match status" value="1"/>
</dbReference>
<evidence type="ECO:0000313" key="5">
    <source>
        <dbReference type="EMBL" id="SVD17311.1"/>
    </source>
</evidence>
<proteinExistence type="predicted"/>
<keyword evidence="3" id="KW-0408">Iron</keyword>
<dbReference type="InterPro" id="IPR036909">
    <property type="entry name" value="Cyt_c-like_dom_sf"/>
</dbReference>
<dbReference type="InterPro" id="IPR009056">
    <property type="entry name" value="Cyt_c-like_dom"/>
</dbReference>
<sequence length="143" mass="15694">MMACTTPRDMQNSLSVGVYEHPQNPPAGVLAVDGLPIMNRVTARDALANPNSASAAVLAEGAELYRIYCAMCHGPSGEGDGLIADYFRRMPNLKAPYVQDYKDGWLYTILREGGFNMPSYANSLSGNERWAVVHHLRTFGQDQ</sequence>
<reference evidence="5" key="1">
    <citation type="submission" date="2018-05" db="EMBL/GenBank/DDBJ databases">
        <authorList>
            <person name="Lanie J.A."/>
            <person name="Ng W.-L."/>
            <person name="Kazmierczak K.M."/>
            <person name="Andrzejewski T.M."/>
            <person name="Davidsen T.M."/>
            <person name="Wayne K.J."/>
            <person name="Tettelin H."/>
            <person name="Glass J.I."/>
            <person name="Rusch D."/>
            <person name="Podicherti R."/>
            <person name="Tsui H.-C.T."/>
            <person name="Winkler M.E."/>
        </authorList>
    </citation>
    <scope>NUCLEOTIDE SEQUENCE</scope>
</reference>
<dbReference type="Gene3D" id="1.10.760.10">
    <property type="entry name" value="Cytochrome c-like domain"/>
    <property type="match status" value="1"/>
</dbReference>
<evidence type="ECO:0000259" key="4">
    <source>
        <dbReference type="PROSITE" id="PS51007"/>
    </source>
</evidence>
<dbReference type="PANTHER" id="PTHR40394">
    <property type="entry name" value="LIPOPROTEIN-RELATED"/>
    <property type="match status" value="1"/>
</dbReference>
<protein>
    <recommendedName>
        <fullName evidence="4">Cytochrome c domain-containing protein</fullName>
    </recommendedName>
</protein>
<dbReference type="EMBL" id="UINC01134028">
    <property type="protein sequence ID" value="SVD17311.1"/>
    <property type="molecule type" value="Genomic_DNA"/>
</dbReference>
<dbReference type="GO" id="GO:0020037">
    <property type="term" value="F:heme binding"/>
    <property type="evidence" value="ECO:0007669"/>
    <property type="project" value="InterPro"/>
</dbReference>
<evidence type="ECO:0000256" key="3">
    <source>
        <dbReference type="ARBA" id="ARBA00023004"/>
    </source>
</evidence>